<dbReference type="Proteomes" id="UP001208540">
    <property type="component" value="Unassembled WGS sequence"/>
</dbReference>
<gene>
    <name evidence="1" type="ORF">ND861_18815</name>
    <name evidence="2" type="ORF">ND862_18825</name>
</gene>
<keyword evidence="4" id="KW-1185">Reference proteome</keyword>
<dbReference type="EMBL" id="JAMQPL010000023">
    <property type="protein sequence ID" value="MCW7532278.1"/>
    <property type="molecule type" value="Genomic_DNA"/>
</dbReference>
<accession>A0AAW5VHU4</accession>
<evidence type="ECO:0000313" key="2">
    <source>
        <dbReference type="EMBL" id="MCW7532278.1"/>
    </source>
</evidence>
<organism evidence="2 3">
    <name type="scientific">Leptospira soteropolitanensis</name>
    <dbReference type="NCBI Taxonomy" id="2950025"/>
    <lineage>
        <taxon>Bacteria</taxon>
        <taxon>Pseudomonadati</taxon>
        <taxon>Spirochaetota</taxon>
        <taxon>Spirochaetia</taxon>
        <taxon>Leptospirales</taxon>
        <taxon>Leptospiraceae</taxon>
        <taxon>Leptospira</taxon>
    </lineage>
</organism>
<comment type="caution">
    <text evidence="2">The sequence shown here is derived from an EMBL/GenBank/DDBJ whole genome shotgun (WGS) entry which is preliminary data.</text>
</comment>
<dbReference type="EMBL" id="JAMQPM010000021">
    <property type="protein sequence ID" value="MCW7528417.1"/>
    <property type="molecule type" value="Genomic_DNA"/>
</dbReference>
<name>A0AAW5VHU4_9LEPT</name>
<protein>
    <submittedName>
        <fullName evidence="2">Uncharacterized protein</fullName>
    </submittedName>
</protein>
<dbReference type="Gene3D" id="3.40.1700.10">
    <property type="entry name" value="DNA integrity scanning protein, DisA, N-terminal domain"/>
    <property type="match status" value="1"/>
</dbReference>
<proteinExistence type="predicted"/>
<evidence type="ECO:0000313" key="4">
    <source>
        <dbReference type="Proteomes" id="UP001208912"/>
    </source>
</evidence>
<dbReference type="Proteomes" id="UP001208912">
    <property type="component" value="Unassembled WGS sequence"/>
</dbReference>
<sequence length="399" mass="45394">MIERINNHLIKFYPSSSLLESKDKIPRSLNKNSSIGAGNKYLFYKYNGTISGIKREENFTNRDQTFLENLINELDKLNISTINDYYYDILIEKAFDMSIVKYIFKENELHFLKLFEKIYFWRNKTYEGSSVNLGIEIELEEKDKGEKVNILEIFEEDYIAPIGDGVNTFIKTDKNGIISGMGVYEKEDKNAFIPIRFSNISKKPKSQFIILTRLGDIMIVENSQLKFAKKGNYWVEYNHQKLTSRLTAFSNIEENSLKNSIYLSCIDVSFAKTGGLISIIGDDSNFTLTQIVDSDSLNEPKYIEKIRFFNELTKQKSFQSLERQIRKEILAIDGGLILSSSGKIISIGTIVKLPGGSSGGGRTAAAKELSKLGIAIKISNDGYIQLFRKGISNEVLRII</sequence>
<dbReference type="AlphaFoldDB" id="A0AAW5VHU4"/>
<dbReference type="InterPro" id="IPR036888">
    <property type="entry name" value="DNA_integrity_DisA_N_sf"/>
</dbReference>
<evidence type="ECO:0000313" key="3">
    <source>
        <dbReference type="Proteomes" id="UP001208540"/>
    </source>
</evidence>
<evidence type="ECO:0000313" key="1">
    <source>
        <dbReference type="EMBL" id="MCW7528417.1"/>
    </source>
</evidence>
<reference evidence="2 4" key="1">
    <citation type="submission" date="2022-06" db="EMBL/GenBank/DDBJ databases">
        <title>Leptospira isolates from biofilms formed at urban environments.</title>
        <authorList>
            <person name="Ribeiro P.S."/>
            <person name="Sousa T."/>
            <person name="Carvalho N."/>
            <person name="Aburjaile F."/>
            <person name="Neves F."/>
            <person name="Oliveira D."/>
            <person name="Blanco L."/>
            <person name="Lima J."/>
            <person name="Costa F."/>
            <person name="Brenig B."/>
            <person name="Soares S."/>
            <person name="Ramos R."/>
            <person name="Goes-Neto A."/>
            <person name="Matiuzzi M."/>
            <person name="Azevedo V."/>
            <person name="Ristow P."/>
        </authorList>
    </citation>
    <scope>NUCLEOTIDE SEQUENCE</scope>
    <source>
        <strain evidence="1 4">VSF19</strain>
        <strain evidence="2">VSF20</strain>
    </source>
</reference>
<dbReference type="RefSeq" id="WP_265353518.1">
    <property type="nucleotide sequence ID" value="NZ_JAMQPL010000023.1"/>
</dbReference>